<organism evidence="2">
    <name type="scientific">Perkinsus marinus (strain ATCC 50983 / TXsc)</name>
    <dbReference type="NCBI Taxonomy" id="423536"/>
    <lineage>
        <taxon>Eukaryota</taxon>
        <taxon>Sar</taxon>
        <taxon>Alveolata</taxon>
        <taxon>Perkinsozoa</taxon>
        <taxon>Perkinsea</taxon>
        <taxon>Perkinsida</taxon>
        <taxon>Perkinsidae</taxon>
        <taxon>Perkinsus</taxon>
    </lineage>
</organism>
<reference evidence="1 2" key="1">
    <citation type="submission" date="2008-07" db="EMBL/GenBank/DDBJ databases">
        <authorList>
            <person name="El-Sayed N."/>
            <person name="Caler E."/>
            <person name="Inman J."/>
            <person name="Amedeo P."/>
            <person name="Hass B."/>
            <person name="Wortman J."/>
        </authorList>
    </citation>
    <scope>NUCLEOTIDE SEQUENCE [LARGE SCALE GENOMIC DNA]</scope>
    <source>
        <strain evidence="2">ATCC 50983 / TXsc</strain>
    </source>
</reference>
<dbReference type="Proteomes" id="UP000007800">
    <property type="component" value="Unassembled WGS sequence"/>
</dbReference>
<protein>
    <submittedName>
        <fullName evidence="1">Uncharacterized protein</fullName>
    </submittedName>
</protein>
<dbReference type="EMBL" id="GG678581">
    <property type="protein sequence ID" value="EER09131.1"/>
    <property type="molecule type" value="Genomic_DNA"/>
</dbReference>
<proteinExistence type="predicted"/>
<dbReference type="AlphaFoldDB" id="C5L2B9"/>
<dbReference type="InParanoid" id="C5L2B9"/>
<dbReference type="RefSeq" id="XP_002777315.1">
    <property type="nucleotide sequence ID" value="XM_002777269.1"/>
</dbReference>
<dbReference type="OrthoDB" id="431948at2759"/>
<gene>
    <name evidence="1" type="ORF">Pmar_PMAR024155</name>
</gene>
<dbReference type="GeneID" id="9065302"/>
<accession>C5L2B9</accession>
<evidence type="ECO:0000313" key="2">
    <source>
        <dbReference type="Proteomes" id="UP000007800"/>
    </source>
</evidence>
<evidence type="ECO:0000313" key="1">
    <source>
        <dbReference type="EMBL" id="EER09131.1"/>
    </source>
</evidence>
<sequence>MPEKKRQEFWQALHDVGIYDDPNEAFSLSESSDADEYMGKQGNTDSTFASHGEVVVKKLGEHWPEFVEAWRKDFVTFMQPKFLPEDWSPDKDWRAVSEVELEAERRVMYAEHLRHLGKEVPINDKPIRPARR</sequence>
<name>C5L2B9_PERM5</name>
<keyword evidence="2" id="KW-1185">Reference proteome</keyword>